<protein>
    <submittedName>
        <fullName evidence="2">Fatty acid desaturase domain protein</fullName>
    </submittedName>
</protein>
<feature type="transmembrane region" description="Helical" evidence="1">
    <location>
        <begin position="252"/>
        <end position="272"/>
    </location>
</feature>
<dbReference type="GeneID" id="8857678"/>
<reference evidence="2 3" key="1">
    <citation type="journal article" date="2010" name="Cell">
        <title>The genome of Naegleria gruberi illuminates early eukaryotic versatility.</title>
        <authorList>
            <person name="Fritz-Laylin L.K."/>
            <person name="Prochnik S.E."/>
            <person name="Ginger M.L."/>
            <person name="Dacks J.B."/>
            <person name="Carpenter M.L."/>
            <person name="Field M.C."/>
            <person name="Kuo A."/>
            <person name="Paredez A."/>
            <person name="Chapman J."/>
            <person name="Pham J."/>
            <person name="Shu S."/>
            <person name="Neupane R."/>
            <person name="Cipriano M."/>
            <person name="Mancuso J."/>
            <person name="Tu H."/>
            <person name="Salamov A."/>
            <person name="Lindquist E."/>
            <person name="Shapiro H."/>
            <person name="Lucas S."/>
            <person name="Grigoriev I.V."/>
            <person name="Cande W.Z."/>
            <person name="Fulton C."/>
            <person name="Rokhsar D.S."/>
            <person name="Dawson S.C."/>
        </authorList>
    </citation>
    <scope>NUCLEOTIDE SEQUENCE [LARGE SCALE GENOMIC DNA]</scope>
    <source>
        <strain evidence="2 3">NEG-M</strain>
    </source>
</reference>
<dbReference type="EMBL" id="GG738898">
    <property type="protein sequence ID" value="EFC39599.1"/>
    <property type="molecule type" value="Genomic_DNA"/>
</dbReference>
<dbReference type="AlphaFoldDB" id="D2VUC0"/>
<feature type="transmembrane region" description="Helical" evidence="1">
    <location>
        <begin position="278"/>
        <end position="298"/>
    </location>
</feature>
<sequence length="430" mass="49547">MTTSTTVLTLMEDISNDNTGSNAAAALRKQPAVNDELIMKNVTTTSNNSNKLIIKATYEPTEEYLRKVKYADENQLFLSEKDTRLAVKSIRNTIKNEEARLRKRHSFLQYQDLLGLTIFLTSLLTIVGVSALYLKGNLHWALAVPLLALPISVLHELEHDLIHNLYFKTHQWVQHVMYFFIYLAKCHALPWYRKYVHLRHHVTSGSKRDFEERAIGGGLEAGFLRYLLTTSPWAVFLAITDVKRDNPQDFSVFLALLTNAPSMIGFTVLWFVFTAYLFMFGGFTFLSTYLPIAFWPLVRDLSVIIVLPNLVRQTCLNLMASYCHYYGDVPEGDVFYQGQVIDHWSMIPFQLFSFNFGSSHIIHHFVPNQPFYIREAISRKANAEMIKQGVRNNDWGIVARANRFHDKSKHLLEADKTQVIPADQWVNLKY</sequence>
<evidence type="ECO:0000313" key="3">
    <source>
        <dbReference type="Proteomes" id="UP000006671"/>
    </source>
</evidence>
<dbReference type="Proteomes" id="UP000006671">
    <property type="component" value="Unassembled WGS sequence"/>
</dbReference>
<feature type="transmembrane region" description="Helical" evidence="1">
    <location>
        <begin position="113"/>
        <end position="132"/>
    </location>
</feature>
<accession>D2VUC0</accession>
<evidence type="ECO:0000313" key="2">
    <source>
        <dbReference type="EMBL" id="EFC39599.1"/>
    </source>
</evidence>
<name>D2VUC0_NAEGR</name>
<keyword evidence="1" id="KW-0472">Membrane</keyword>
<keyword evidence="1" id="KW-1133">Transmembrane helix</keyword>
<dbReference type="RefSeq" id="XP_002672343.1">
    <property type="nucleotide sequence ID" value="XM_002672297.1"/>
</dbReference>
<dbReference type="InParanoid" id="D2VUC0"/>
<dbReference type="OrthoDB" id="10000342at2759"/>
<dbReference type="CDD" id="cd01060">
    <property type="entry name" value="Membrane-FADS-like"/>
    <property type="match status" value="1"/>
</dbReference>
<evidence type="ECO:0000256" key="1">
    <source>
        <dbReference type="SAM" id="Phobius"/>
    </source>
</evidence>
<feature type="transmembrane region" description="Helical" evidence="1">
    <location>
        <begin position="176"/>
        <end position="192"/>
    </location>
</feature>
<dbReference type="VEuPathDB" id="AmoebaDB:NAEGRDRAFT_81253"/>
<dbReference type="KEGG" id="ngr:NAEGRDRAFT_81253"/>
<proteinExistence type="predicted"/>
<keyword evidence="1" id="KW-0812">Transmembrane</keyword>
<organism evidence="3">
    <name type="scientific">Naegleria gruberi</name>
    <name type="common">Amoeba</name>
    <dbReference type="NCBI Taxonomy" id="5762"/>
    <lineage>
        <taxon>Eukaryota</taxon>
        <taxon>Discoba</taxon>
        <taxon>Heterolobosea</taxon>
        <taxon>Tetramitia</taxon>
        <taxon>Eutetramitia</taxon>
        <taxon>Vahlkampfiidae</taxon>
        <taxon>Naegleria</taxon>
    </lineage>
</organism>
<keyword evidence="3" id="KW-1185">Reference proteome</keyword>
<gene>
    <name evidence="2" type="ORF">NAEGRDRAFT_81253</name>
</gene>